<feature type="domain" description="4Fe-4S ferredoxin-type" evidence="1">
    <location>
        <begin position="22"/>
        <end position="55"/>
    </location>
</feature>
<dbReference type="PROSITE" id="PS51379">
    <property type="entry name" value="4FE4S_FER_2"/>
    <property type="match status" value="3"/>
</dbReference>
<dbReference type="InterPro" id="IPR017896">
    <property type="entry name" value="4Fe4S_Fe-S-bd"/>
</dbReference>
<sequence>MKVCPTNGLQPCILEAGINGLWTPKLVSRIGGCEKNCNKCSQICPTSAIRKLSLEEKSYAKIGTAVIDRSRCIAWEQDKVCLICDEICPYNAISSLNETIRETTLLRPFVDERICTGCGLCESRCPIEGQAAIQVFSIGEERITKGSYITDEKIRLRESEEKLEDIPSGFIIEE</sequence>
<gene>
    <name evidence="2" type="ORF">S01H4_08435</name>
</gene>
<accession>X0ZJU1</accession>
<dbReference type="InterPro" id="IPR017900">
    <property type="entry name" value="4Fe4S_Fe_S_CS"/>
</dbReference>
<reference evidence="2" key="1">
    <citation type="journal article" date="2014" name="Front. Microbiol.">
        <title>High frequency of phylogenetically diverse reductive dehalogenase-homologous genes in deep subseafloor sedimentary metagenomes.</title>
        <authorList>
            <person name="Kawai M."/>
            <person name="Futagami T."/>
            <person name="Toyoda A."/>
            <person name="Takaki Y."/>
            <person name="Nishi S."/>
            <person name="Hori S."/>
            <person name="Arai W."/>
            <person name="Tsubouchi T."/>
            <person name="Morono Y."/>
            <person name="Uchiyama I."/>
            <person name="Ito T."/>
            <person name="Fujiyama A."/>
            <person name="Inagaki F."/>
            <person name="Takami H."/>
        </authorList>
    </citation>
    <scope>NUCLEOTIDE SEQUENCE</scope>
    <source>
        <strain evidence="2">Expedition CK06-06</strain>
    </source>
</reference>
<feature type="domain" description="4Fe-4S ferredoxin-type" evidence="1">
    <location>
        <begin position="106"/>
        <end position="135"/>
    </location>
</feature>
<evidence type="ECO:0000259" key="1">
    <source>
        <dbReference type="PROSITE" id="PS51379"/>
    </source>
</evidence>
<organism evidence="2">
    <name type="scientific">marine sediment metagenome</name>
    <dbReference type="NCBI Taxonomy" id="412755"/>
    <lineage>
        <taxon>unclassified sequences</taxon>
        <taxon>metagenomes</taxon>
        <taxon>ecological metagenomes</taxon>
    </lineage>
</organism>
<comment type="caution">
    <text evidence="2">The sequence shown here is derived from an EMBL/GenBank/DDBJ whole genome shotgun (WGS) entry which is preliminary data.</text>
</comment>
<dbReference type="EMBL" id="BART01002895">
    <property type="protein sequence ID" value="GAG69664.1"/>
    <property type="molecule type" value="Genomic_DNA"/>
</dbReference>
<dbReference type="AlphaFoldDB" id="X0ZJU1"/>
<protein>
    <recommendedName>
        <fullName evidence="1">4Fe-4S ferredoxin-type domain-containing protein</fullName>
    </recommendedName>
</protein>
<dbReference type="SUPFAM" id="SSF54862">
    <property type="entry name" value="4Fe-4S ferredoxins"/>
    <property type="match status" value="1"/>
</dbReference>
<dbReference type="CDD" id="cd16373">
    <property type="entry name" value="DMSOR_beta_like"/>
    <property type="match status" value="1"/>
</dbReference>
<name>X0ZJU1_9ZZZZ</name>
<proteinExistence type="predicted"/>
<dbReference type="PROSITE" id="PS00198">
    <property type="entry name" value="4FE4S_FER_1"/>
    <property type="match status" value="1"/>
</dbReference>
<dbReference type="Pfam" id="PF12838">
    <property type="entry name" value="Fer4_7"/>
    <property type="match status" value="1"/>
</dbReference>
<dbReference type="Gene3D" id="3.30.70.20">
    <property type="match status" value="1"/>
</dbReference>
<feature type="domain" description="4Fe-4S ferredoxin-type" evidence="1">
    <location>
        <begin position="63"/>
        <end position="99"/>
    </location>
</feature>
<evidence type="ECO:0000313" key="2">
    <source>
        <dbReference type="EMBL" id="GAG69664.1"/>
    </source>
</evidence>